<feature type="chain" id="PRO_5020391436" evidence="9">
    <location>
        <begin position="28"/>
        <end position="980"/>
    </location>
</feature>
<evidence type="ECO:0000256" key="9">
    <source>
        <dbReference type="SAM" id="SignalP"/>
    </source>
</evidence>
<dbReference type="AlphaFoldDB" id="A0A4Q1S8Q4"/>
<dbReference type="EMBL" id="SDMK01000005">
    <property type="protein sequence ID" value="RXS93269.1"/>
    <property type="molecule type" value="Genomic_DNA"/>
</dbReference>
<dbReference type="Gene3D" id="2.40.170.20">
    <property type="entry name" value="TonB-dependent receptor, beta-barrel domain"/>
    <property type="match status" value="1"/>
</dbReference>
<evidence type="ECO:0000256" key="3">
    <source>
        <dbReference type="ARBA" id="ARBA00022452"/>
    </source>
</evidence>
<dbReference type="Pfam" id="PF25183">
    <property type="entry name" value="OMP_b-brl_4"/>
    <property type="match status" value="1"/>
</dbReference>
<evidence type="ECO:0000256" key="6">
    <source>
        <dbReference type="ARBA" id="ARBA00023136"/>
    </source>
</evidence>
<feature type="signal peptide" evidence="9">
    <location>
        <begin position="1"/>
        <end position="27"/>
    </location>
</feature>
<dbReference type="SUPFAM" id="SSF49464">
    <property type="entry name" value="Carboxypeptidase regulatory domain-like"/>
    <property type="match status" value="1"/>
</dbReference>
<dbReference type="InterPro" id="IPR057601">
    <property type="entry name" value="Oar-like_b-barrel"/>
</dbReference>
<evidence type="ECO:0000256" key="8">
    <source>
        <dbReference type="SAM" id="MobiDB-lite"/>
    </source>
</evidence>
<comment type="caution">
    <text evidence="11">The sequence shown here is derived from an EMBL/GenBank/DDBJ whole genome shotgun (WGS) entry which is preliminary data.</text>
</comment>
<keyword evidence="11" id="KW-0675">Receptor</keyword>
<evidence type="ECO:0000256" key="4">
    <source>
        <dbReference type="ARBA" id="ARBA00022692"/>
    </source>
</evidence>
<organism evidence="11 12">
    <name type="scientific">Silvibacterium dinghuense</name>
    <dbReference type="NCBI Taxonomy" id="1560006"/>
    <lineage>
        <taxon>Bacteria</taxon>
        <taxon>Pseudomonadati</taxon>
        <taxon>Acidobacteriota</taxon>
        <taxon>Terriglobia</taxon>
        <taxon>Terriglobales</taxon>
        <taxon>Acidobacteriaceae</taxon>
        <taxon>Silvibacterium</taxon>
    </lineage>
</organism>
<keyword evidence="3" id="KW-1134">Transmembrane beta strand</keyword>
<dbReference type="Proteomes" id="UP000290253">
    <property type="component" value="Unassembled WGS sequence"/>
</dbReference>
<evidence type="ECO:0000259" key="10">
    <source>
        <dbReference type="Pfam" id="PF25183"/>
    </source>
</evidence>
<keyword evidence="6" id="KW-0472">Membrane</keyword>
<keyword evidence="5 9" id="KW-0732">Signal</keyword>
<dbReference type="InterPro" id="IPR036942">
    <property type="entry name" value="Beta-barrel_TonB_sf"/>
</dbReference>
<evidence type="ECO:0000256" key="7">
    <source>
        <dbReference type="ARBA" id="ARBA00023237"/>
    </source>
</evidence>
<keyword evidence="4" id="KW-0812">Transmembrane</keyword>
<dbReference type="OrthoDB" id="97893at2"/>
<evidence type="ECO:0000256" key="5">
    <source>
        <dbReference type="ARBA" id="ARBA00022729"/>
    </source>
</evidence>
<keyword evidence="12" id="KW-1185">Reference proteome</keyword>
<dbReference type="PANTHER" id="PTHR30069:SF29">
    <property type="entry name" value="HEMOGLOBIN AND HEMOGLOBIN-HAPTOGLOBIN-BINDING PROTEIN 1-RELATED"/>
    <property type="match status" value="1"/>
</dbReference>
<reference evidence="11 12" key="1">
    <citation type="journal article" date="2016" name="Int. J. Syst. Evol. Microbiol.">
        <title>Acidipila dinghuensis sp. nov., an acidobacterium isolated from forest soil.</title>
        <authorList>
            <person name="Jiang Y.W."/>
            <person name="Wang J."/>
            <person name="Chen M.H."/>
            <person name="Lv Y.Y."/>
            <person name="Qiu L.H."/>
        </authorList>
    </citation>
    <scope>NUCLEOTIDE SEQUENCE [LARGE SCALE GENOMIC DNA]</scope>
    <source>
        <strain evidence="11 12">DHOF10</strain>
    </source>
</reference>
<dbReference type="GO" id="GO:0015344">
    <property type="term" value="F:siderophore uptake transmembrane transporter activity"/>
    <property type="evidence" value="ECO:0007669"/>
    <property type="project" value="TreeGrafter"/>
</dbReference>
<proteinExistence type="predicted"/>
<dbReference type="Gene3D" id="2.60.40.1120">
    <property type="entry name" value="Carboxypeptidase-like, regulatory domain"/>
    <property type="match status" value="1"/>
</dbReference>
<evidence type="ECO:0000256" key="1">
    <source>
        <dbReference type="ARBA" id="ARBA00004571"/>
    </source>
</evidence>
<evidence type="ECO:0000256" key="2">
    <source>
        <dbReference type="ARBA" id="ARBA00022448"/>
    </source>
</evidence>
<evidence type="ECO:0000313" key="11">
    <source>
        <dbReference type="EMBL" id="RXS93269.1"/>
    </source>
</evidence>
<dbReference type="SUPFAM" id="SSF56935">
    <property type="entry name" value="Porins"/>
    <property type="match status" value="1"/>
</dbReference>
<protein>
    <submittedName>
        <fullName evidence="11">TonB-dependent receptor</fullName>
    </submittedName>
</protein>
<dbReference type="GO" id="GO:0044718">
    <property type="term" value="P:siderophore transmembrane transport"/>
    <property type="evidence" value="ECO:0007669"/>
    <property type="project" value="TreeGrafter"/>
</dbReference>
<name>A0A4Q1S8Q4_9BACT</name>
<comment type="subcellular location">
    <subcellularLocation>
        <location evidence="1">Cell outer membrane</location>
        <topology evidence="1">Multi-pass membrane protein</topology>
    </subcellularLocation>
</comment>
<dbReference type="InterPro" id="IPR008969">
    <property type="entry name" value="CarboxyPept-like_regulatory"/>
</dbReference>
<sequence>MMQKTLGWRWRQWSIAACLLCPLLLQASEQHGHIESNHFPVPGATVVATQDGKKFVTTSDEHGNYSFSDLSDGNWKITVTMPLFSPVEQEIAVHAGAPAASFELKMLPAGQMLSNLKVSEAHAPEAASPQTAEASAGKSAAPQVPARRDGLVVNGSVNNAATSKFSLDQAFGNTRNHWRGLYNGGLGIIFGDSALDARPYALSGAEAAKPGYSQFTAIASFGGPLQIPHLFRHGPNLAVNYQWTRDNNAANNTGLVPTLLQRTTTVSSMDPVAQALLNLYPLPNVTGDAAYNYQLPVLNGTHKDALQTRVERGIGGRDSVTGTFALQSTREDTTSLFGFRDATSTLGLNTEIGYRHRFSGNLFSNLQYRFSRLRAQVTPFFEDRINVSGNAGMTGNNQEPANWGPPTLVFSSGIASLTDAQSSFNRNETNAIGGSMEWYIHRHDLTAGGDFRREEFNDYAQQDPRGTFTFTGNATGSDLSDFFSGIPDTASLVSGNPDKYLRQSVYDLYAVDDWHLAPDLTMNIGVRWEYGAPITELKNRLANLDIAPGFTDVATVIASNPTGSLTGQHYPSSLMRPDRRMIEPRLALSWRPLPASSLILRAGYGIYADTSIYQNIALELAQQAPFAASISASNTICPQSLKTGPNACSTTTADTFAIDPNFRVGYAQVWQASAQRDLPAALQMVVTYLGVKGSNGVQQFLPNSYPIGATDPCPSCPSGFLYRTSSGSSSREAGTIQLRRRLRSGLTASVQYTYSKSIDDDAVLGGQGPLAGGATSAAATSMATAQNWRNLYAERALSTFDQRHLLNATLQYTTGMGIRGGTLMGGWMGRVYKEWTILNTIAAGSGLPETPVYLATVPGTGFSGSIRPDRTSAPLYTAPAGRFLNPAAFAAPQSGQWGSAGRDSITGPDQFTFNTSLSRTFRPSQRTYLDIRADATNVLNHAVYASYNVTVDPTTTNSLFGVPASVNAMRSLQITARLRF</sequence>
<dbReference type="Pfam" id="PF13620">
    <property type="entry name" value="CarboxypepD_reg"/>
    <property type="match status" value="1"/>
</dbReference>
<dbReference type="PANTHER" id="PTHR30069">
    <property type="entry name" value="TONB-DEPENDENT OUTER MEMBRANE RECEPTOR"/>
    <property type="match status" value="1"/>
</dbReference>
<accession>A0A4Q1S8Q4</accession>
<keyword evidence="2" id="KW-0813">Transport</keyword>
<gene>
    <name evidence="11" type="ORF">ESZ00_18065</name>
</gene>
<dbReference type="RefSeq" id="WP_129209811.1">
    <property type="nucleotide sequence ID" value="NZ_BMGU01000002.1"/>
</dbReference>
<feature type="region of interest" description="Disordered" evidence="8">
    <location>
        <begin position="121"/>
        <end position="145"/>
    </location>
</feature>
<feature type="domain" description="TonB-dependent transporter Oar-like beta-barrel" evidence="10">
    <location>
        <begin position="192"/>
        <end position="973"/>
    </location>
</feature>
<keyword evidence="7" id="KW-0998">Cell outer membrane</keyword>
<dbReference type="GO" id="GO:0009279">
    <property type="term" value="C:cell outer membrane"/>
    <property type="evidence" value="ECO:0007669"/>
    <property type="project" value="UniProtKB-SubCell"/>
</dbReference>
<evidence type="ECO:0000313" key="12">
    <source>
        <dbReference type="Proteomes" id="UP000290253"/>
    </source>
</evidence>
<dbReference type="InterPro" id="IPR039426">
    <property type="entry name" value="TonB-dep_rcpt-like"/>
</dbReference>